<dbReference type="AlphaFoldDB" id="A0A345DDA7"/>
<keyword evidence="2" id="KW-0238">DNA-binding</keyword>
<dbReference type="InterPro" id="IPR037923">
    <property type="entry name" value="HTH-like"/>
</dbReference>
<dbReference type="PANTHER" id="PTHR46796">
    <property type="entry name" value="HTH-TYPE TRANSCRIPTIONAL ACTIVATOR RHAS-RELATED"/>
    <property type="match status" value="1"/>
</dbReference>
<dbReference type="PROSITE" id="PS01124">
    <property type="entry name" value="HTH_ARAC_FAMILY_2"/>
    <property type="match status" value="1"/>
</dbReference>
<dbReference type="InterPro" id="IPR018062">
    <property type="entry name" value="HTH_AraC-typ_CS"/>
</dbReference>
<evidence type="ECO:0000256" key="1">
    <source>
        <dbReference type="ARBA" id="ARBA00023015"/>
    </source>
</evidence>
<keyword evidence="3" id="KW-0010">Activator</keyword>
<feature type="domain" description="HTH araC/xylS-type" evidence="5">
    <location>
        <begin position="172"/>
        <end position="269"/>
    </location>
</feature>
<dbReference type="GO" id="GO:0003700">
    <property type="term" value="F:DNA-binding transcription factor activity"/>
    <property type="evidence" value="ECO:0007669"/>
    <property type="project" value="InterPro"/>
</dbReference>
<gene>
    <name evidence="6" type="primary">exsA</name>
    <name evidence="6" type="ORF">DTO96_102095</name>
</gene>
<dbReference type="RefSeq" id="WP_225972489.1">
    <property type="nucleotide sequence ID" value="NZ_CP031124.1"/>
</dbReference>
<keyword evidence="4" id="KW-0804">Transcription</keyword>
<dbReference type="InterPro" id="IPR020449">
    <property type="entry name" value="Tscrpt_reg_AraC-type_HTH"/>
</dbReference>
<sequence>MAVLKFWRDTQLPFIEARTVSDGREVHYDKHSHDVFSVGAITSGCCMYWNEHQEQEVSAGAVVLMNAKDVHACNPVYDSPWSYIMFYVDVAWLMQLQADLGLDVDLTMPRFETVVSKNPELYHGLIALYETCIDESNDVLLKQTMVFDFFIQLHQILKITPELRLEKNLKIKQAADFIAQHCTENLSLDDICTASGLSSSYLVRAFKAQYGMTPHAHLVNRRILFAQQQLKTGQAIADVALAAGFSDQAHFQRTFKRLVAATPRQYSSY</sequence>
<evidence type="ECO:0000259" key="5">
    <source>
        <dbReference type="PROSITE" id="PS01124"/>
    </source>
</evidence>
<reference evidence="7" key="1">
    <citation type="submission" date="2018-07" db="EMBL/GenBank/DDBJ databases">
        <authorList>
            <person name="Kim H."/>
        </authorList>
    </citation>
    <scope>NUCLEOTIDE SEQUENCE [LARGE SCALE GENOMIC DNA]</scope>
    <source>
        <strain evidence="7">F02</strain>
    </source>
</reference>
<dbReference type="Gene3D" id="1.10.10.60">
    <property type="entry name" value="Homeodomain-like"/>
    <property type="match status" value="1"/>
</dbReference>
<dbReference type="SMART" id="SM00342">
    <property type="entry name" value="HTH_ARAC"/>
    <property type="match status" value="1"/>
</dbReference>
<keyword evidence="7" id="KW-1185">Reference proteome</keyword>
<dbReference type="Proteomes" id="UP000252182">
    <property type="component" value="Chromosome"/>
</dbReference>
<protein>
    <submittedName>
        <fullName evidence="6">Exoenzyme S synthesis regulatory protein ExsA</fullName>
    </submittedName>
</protein>
<evidence type="ECO:0000256" key="3">
    <source>
        <dbReference type="ARBA" id="ARBA00023159"/>
    </source>
</evidence>
<dbReference type="EMBL" id="CP031124">
    <property type="protein sequence ID" value="AXF86345.1"/>
    <property type="molecule type" value="Genomic_DNA"/>
</dbReference>
<dbReference type="KEGG" id="hyf:DTO96_102095"/>
<dbReference type="InterPro" id="IPR018060">
    <property type="entry name" value="HTH_AraC"/>
</dbReference>
<dbReference type="PRINTS" id="PR00032">
    <property type="entry name" value="HTHARAC"/>
</dbReference>
<dbReference type="PROSITE" id="PS00041">
    <property type="entry name" value="HTH_ARAC_FAMILY_1"/>
    <property type="match status" value="1"/>
</dbReference>
<dbReference type="SUPFAM" id="SSF51215">
    <property type="entry name" value="Regulatory protein AraC"/>
    <property type="match status" value="1"/>
</dbReference>
<dbReference type="PANTHER" id="PTHR46796:SF2">
    <property type="entry name" value="TRANSCRIPTIONAL REGULATORY PROTEIN"/>
    <property type="match status" value="1"/>
</dbReference>
<name>A0A345DDA7_9BURK</name>
<keyword evidence="1" id="KW-0805">Transcription regulation</keyword>
<evidence type="ECO:0000313" key="6">
    <source>
        <dbReference type="EMBL" id="AXF86345.1"/>
    </source>
</evidence>
<organism evidence="6 7">
    <name type="scientific">Ephemeroptericola cinctiostellae</name>
    <dbReference type="NCBI Taxonomy" id="2268024"/>
    <lineage>
        <taxon>Bacteria</taxon>
        <taxon>Pseudomonadati</taxon>
        <taxon>Pseudomonadota</taxon>
        <taxon>Betaproteobacteria</taxon>
        <taxon>Burkholderiales</taxon>
        <taxon>Burkholderiaceae</taxon>
        <taxon>Ephemeroptericola</taxon>
    </lineage>
</organism>
<dbReference type="InterPro" id="IPR009057">
    <property type="entry name" value="Homeodomain-like_sf"/>
</dbReference>
<dbReference type="InterPro" id="IPR050204">
    <property type="entry name" value="AraC_XylS_family_regulators"/>
</dbReference>
<evidence type="ECO:0000256" key="4">
    <source>
        <dbReference type="ARBA" id="ARBA00023163"/>
    </source>
</evidence>
<dbReference type="GO" id="GO:0043565">
    <property type="term" value="F:sequence-specific DNA binding"/>
    <property type="evidence" value="ECO:0007669"/>
    <property type="project" value="InterPro"/>
</dbReference>
<evidence type="ECO:0000256" key="2">
    <source>
        <dbReference type="ARBA" id="ARBA00023125"/>
    </source>
</evidence>
<dbReference type="InterPro" id="IPR003313">
    <property type="entry name" value="AraC-bd"/>
</dbReference>
<evidence type="ECO:0000313" key="7">
    <source>
        <dbReference type="Proteomes" id="UP000252182"/>
    </source>
</evidence>
<dbReference type="Pfam" id="PF12833">
    <property type="entry name" value="HTH_18"/>
    <property type="match status" value="1"/>
</dbReference>
<dbReference type="Pfam" id="PF02311">
    <property type="entry name" value="AraC_binding"/>
    <property type="match status" value="1"/>
</dbReference>
<accession>A0A345DDA7</accession>
<proteinExistence type="predicted"/>
<dbReference type="SUPFAM" id="SSF46689">
    <property type="entry name" value="Homeodomain-like"/>
    <property type="match status" value="2"/>
</dbReference>